<evidence type="ECO:0000313" key="2">
    <source>
        <dbReference type="Proteomes" id="UP001428817"/>
    </source>
</evidence>
<dbReference type="InterPro" id="IPR021555">
    <property type="entry name" value="DUF3000"/>
</dbReference>
<organism evidence="1 2">
    <name type="scientific">Pseudonocardia eucalypti</name>
    <dbReference type="NCBI Taxonomy" id="648755"/>
    <lineage>
        <taxon>Bacteria</taxon>
        <taxon>Bacillati</taxon>
        <taxon>Actinomycetota</taxon>
        <taxon>Actinomycetes</taxon>
        <taxon>Pseudonocardiales</taxon>
        <taxon>Pseudonocardiaceae</taxon>
        <taxon>Pseudonocardia</taxon>
    </lineage>
</organism>
<name>A0ABP9R6C3_9PSEU</name>
<keyword evidence="2" id="KW-1185">Reference proteome</keyword>
<proteinExistence type="predicted"/>
<dbReference type="Proteomes" id="UP001428817">
    <property type="component" value="Unassembled WGS sequence"/>
</dbReference>
<dbReference type="RefSeq" id="WP_345703424.1">
    <property type="nucleotide sequence ID" value="NZ_BAABJP010000051.1"/>
</dbReference>
<gene>
    <name evidence="1" type="ORF">GCM10023321_71890</name>
</gene>
<protein>
    <submittedName>
        <fullName evidence="1">DUF3000 domain-containing protein</fullName>
    </submittedName>
</protein>
<comment type="caution">
    <text evidence="1">The sequence shown here is derived from an EMBL/GenBank/DDBJ whole genome shotgun (WGS) entry which is preliminary data.</text>
</comment>
<dbReference type="EMBL" id="BAABJP010000051">
    <property type="protein sequence ID" value="GAA5172262.1"/>
    <property type="molecule type" value="Genomic_DNA"/>
</dbReference>
<sequence length="195" mass="21343">MSTAVSPPTIFRQAVEALRAVQPRPELRLVDISAPRRLAPHSFALGVELAEGVVTDSTRVESDVDVTGRLVLLHDPEARDAWNGTFRVVCYLRAPLDPEQADDPLLLAVGWSWLTDALDHCRASHAALGGTVTRTCSARFGEIPGPTRSDDVELRASWTPTDTEFGRHAEAFYRLVTHAIGLPEVGVSLMTDRHN</sequence>
<dbReference type="Pfam" id="PF11452">
    <property type="entry name" value="DUF3000"/>
    <property type="match status" value="1"/>
</dbReference>
<reference evidence="2" key="1">
    <citation type="journal article" date="2019" name="Int. J. Syst. Evol. Microbiol.">
        <title>The Global Catalogue of Microorganisms (GCM) 10K type strain sequencing project: providing services to taxonomists for standard genome sequencing and annotation.</title>
        <authorList>
            <consortium name="The Broad Institute Genomics Platform"/>
            <consortium name="The Broad Institute Genome Sequencing Center for Infectious Disease"/>
            <person name="Wu L."/>
            <person name="Ma J."/>
        </authorList>
    </citation>
    <scope>NUCLEOTIDE SEQUENCE [LARGE SCALE GENOMIC DNA]</scope>
    <source>
        <strain evidence="2">JCM 18303</strain>
    </source>
</reference>
<evidence type="ECO:0000313" key="1">
    <source>
        <dbReference type="EMBL" id="GAA5172262.1"/>
    </source>
</evidence>
<accession>A0ABP9R6C3</accession>